<feature type="transmembrane region" description="Helical" evidence="2">
    <location>
        <begin position="399"/>
        <end position="420"/>
    </location>
</feature>
<comment type="caution">
    <text evidence="3">The sequence shown here is derived from an EMBL/GenBank/DDBJ whole genome shotgun (WGS) entry which is preliminary data.</text>
</comment>
<keyword evidence="2" id="KW-1133">Transmembrane helix</keyword>
<feature type="transmembrane region" description="Helical" evidence="2">
    <location>
        <begin position="426"/>
        <end position="447"/>
    </location>
</feature>
<sequence>MRDRLRNDRNHPDMVSSAPQAAWLGHPATVTAIGLLIVNDRVLKPLWPGVLTGKLSDLAGMLVAPPLLALLAAYAARIARRVPPGDRTAAGAIALTGALFAWMKATETGAEAAARAWAVLVPSSRVVADPTDLFALPVLAVAWLVWRRAALSTRRDAARARVLVVLPAAVFAVTATSALPPAPSAQAVEVRDGEIVVVVPDWFTITSGDGGRSWHEWTGSPSASPSPSASASPSPSSSPATRACVPADPRRCYRVIPGRLGVEQTADGGATWTVAWEISRGRQGWLDRVYENPDSLGKRSGPAASLAVAVQAVPGGHVVAVANGTDGVALRDVSGRWRRLGFPEYVPERALLSEDAAAPLASPGEWIDTELGVAVLVALAVLLAALGTTAGARRWPVRFWICAAIMWTSVLLVVTADGMITGLISLALFVPMFAVGTAGVLAVWLRWRPRGTPLLLAAPAAFAAVFLPFLGWSAGLPDDYGVAVLLAILLCAAVLVVAVRVAVRARARTRRERALPVPPG</sequence>
<organism evidence="3 4">
    <name type="scientific">Microbispora siamensis</name>
    <dbReference type="NCBI Taxonomy" id="564413"/>
    <lineage>
        <taxon>Bacteria</taxon>
        <taxon>Bacillati</taxon>
        <taxon>Actinomycetota</taxon>
        <taxon>Actinomycetes</taxon>
        <taxon>Streptosporangiales</taxon>
        <taxon>Streptosporangiaceae</taxon>
        <taxon>Microbispora</taxon>
    </lineage>
</organism>
<feature type="compositionally biased region" description="Low complexity" evidence="1">
    <location>
        <begin position="220"/>
        <end position="240"/>
    </location>
</feature>
<feature type="region of interest" description="Disordered" evidence="1">
    <location>
        <begin position="213"/>
        <end position="244"/>
    </location>
</feature>
<name>A0ABQ4GM08_9ACTN</name>
<reference evidence="3 4" key="1">
    <citation type="submission" date="2021-01" db="EMBL/GenBank/DDBJ databases">
        <title>Whole genome shotgun sequence of Microbispora siamensis NBRC 104113.</title>
        <authorList>
            <person name="Komaki H."/>
            <person name="Tamura T."/>
        </authorList>
    </citation>
    <scope>NUCLEOTIDE SEQUENCE [LARGE SCALE GENOMIC DNA]</scope>
    <source>
        <strain evidence="3 4">NBRC 104113</strain>
    </source>
</reference>
<evidence type="ECO:0000256" key="1">
    <source>
        <dbReference type="SAM" id="MobiDB-lite"/>
    </source>
</evidence>
<feature type="transmembrane region" description="Helical" evidence="2">
    <location>
        <begin position="454"/>
        <end position="474"/>
    </location>
</feature>
<evidence type="ECO:0000256" key="2">
    <source>
        <dbReference type="SAM" id="Phobius"/>
    </source>
</evidence>
<feature type="transmembrane region" description="Helical" evidence="2">
    <location>
        <begin position="371"/>
        <end position="392"/>
    </location>
</feature>
<proteinExistence type="predicted"/>
<feature type="transmembrane region" description="Helical" evidence="2">
    <location>
        <begin position="158"/>
        <end position="179"/>
    </location>
</feature>
<dbReference type="Proteomes" id="UP000660454">
    <property type="component" value="Unassembled WGS sequence"/>
</dbReference>
<keyword evidence="2" id="KW-0812">Transmembrane</keyword>
<dbReference type="EMBL" id="BOOF01000017">
    <property type="protein sequence ID" value="GIH62467.1"/>
    <property type="molecule type" value="Genomic_DNA"/>
</dbReference>
<gene>
    <name evidence="3" type="ORF">Msi02_32840</name>
</gene>
<dbReference type="RefSeq" id="WP_204049130.1">
    <property type="nucleotide sequence ID" value="NZ_BOOF01000017.1"/>
</dbReference>
<keyword evidence="4" id="KW-1185">Reference proteome</keyword>
<feature type="transmembrane region" description="Helical" evidence="2">
    <location>
        <begin position="58"/>
        <end position="76"/>
    </location>
</feature>
<feature type="transmembrane region" description="Helical" evidence="2">
    <location>
        <begin position="480"/>
        <end position="503"/>
    </location>
</feature>
<dbReference type="SUPFAM" id="SSF110296">
    <property type="entry name" value="Oligoxyloglucan reducing end-specific cellobiohydrolase"/>
    <property type="match status" value="1"/>
</dbReference>
<accession>A0ABQ4GM08</accession>
<evidence type="ECO:0000313" key="4">
    <source>
        <dbReference type="Proteomes" id="UP000660454"/>
    </source>
</evidence>
<protein>
    <submittedName>
        <fullName evidence="3">Uncharacterized protein</fullName>
    </submittedName>
</protein>
<evidence type="ECO:0000313" key="3">
    <source>
        <dbReference type="EMBL" id="GIH62467.1"/>
    </source>
</evidence>
<feature type="transmembrane region" description="Helical" evidence="2">
    <location>
        <begin position="21"/>
        <end position="38"/>
    </location>
</feature>
<keyword evidence="2" id="KW-0472">Membrane</keyword>